<evidence type="ECO:0000313" key="8">
    <source>
        <dbReference type="EMBL" id="WRQ89944.1"/>
    </source>
</evidence>
<dbReference type="Gene3D" id="3.20.20.70">
    <property type="entry name" value="Aldolase class I"/>
    <property type="match status" value="1"/>
</dbReference>
<dbReference type="Gene3D" id="2.60.40.1180">
    <property type="entry name" value="Golgi alpha-mannosidase II"/>
    <property type="match status" value="1"/>
</dbReference>
<keyword evidence="9" id="KW-1185">Reference proteome</keyword>
<proteinExistence type="inferred from homology"/>
<feature type="domain" description="Alpha galactosidase C-terminal" evidence="7">
    <location>
        <begin position="548"/>
        <end position="602"/>
    </location>
</feature>
<dbReference type="Proteomes" id="UP000738431">
    <property type="component" value="Chromosome"/>
</dbReference>
<dbReference type="PANTHER" id="PTHR11452">
    <property type="entry name" value="ALPHA-GALACTOSIDASE/ALPHA-N-ACETYLGALACTOSAMINIDASE"/>
    <property type="match status" value="1"/>
</dbReference>
<dbReference type="EMBL" id="CP139781">
    <property type="protein sequence ID" value="WRQ89944.1"/>
    <property type="molecule type" value="Genomic_DNA"/>
</dbReference>
<feature type="chain" id="PRO_5046016853" description="Alpha-galactosidase" evidence="6">
    <location>
        <begin position="28"/>
        <end position="605"/>
    </location>
</feature>
<keyword evidence="4 5" id="KW-0326">Glycosidase</keyword>
<evidence type="ECO:0000256" key="3">
    <source>
        <dbReference type="ARBA" id="ARBA00022801"/>
    </source>
</evidence>
<name>A0ABZ1CEG4_9BACT</name>
<reference evidence="8 9" key="1">
    <citation type="submission" date="2021-08" db="EMBL/GenBank/DDBJ databases">
        <authorList>
            <person name="Zhang D."/>
            <person name="Zhang A."/>
            <person name="Wang L."/>
        </authorList>
    </citation>
    <scope>NUCLEOTIDE SEQUENCE [LARGE SCALE GENOMIC DNA]</scope>
    <source>
        <strain evidence="8 9">WL0086</strain>
    </source>
</reference>
<dbReference type="Pfam" id="PF17801">
    <property type="entry name" value="Melibiase_C"/>
    <property type="match status" value="1"/>
</dbReference>
<dbReference type="SUPFAM" id="SSF51445">
    <property type="entry name" value="(Trans)glycosidases"/>
    <property type="match status" value="1"/>
</dbReference>
<accession>A0ABZ1CEG4</accession>
<comment type="similarity">
    <text evidence="1 5">Belongs to the glycosyl hydrolase 27 family.</text>
</comment>
<dbReference type="EC" id="3.2.1.22" evidence="5"/>
<organism evidence="8 9">
    <name type="scientific">Actomonas aquatica</name>
    <dbReference type="NCBI Taxonomy" id="2866162"/>
    <lineage>
        <taxon>Bacteria</taxon>
        <taxon>Pseudomonadati</taxon>
        <taxon>Verrucomicrobiota</taxon>
        <taxon>Opitutia</taxon>
        <taxon>Opitutales</taxon>
        <taxon>Opitutaceae</taxon>
        <taxon>Actomonas</taxon>
    </lineage>
</organism>
<evidence type="ECO:0000256" key="5">
    <source>
        <dbReference type="RuleBase" id="RU361168"/>
    </source>
</evidence>
<evidence type="ECO:0000313" key="9">
    <source>
        <dbReference type="Proteomes" id="UP000738431"/>
    </source>
</evidence>
<evidence type="ECO:0000256" key="1">
    <source>
        <dbReference type="ARBA" id="ARBA00009743"/>
    </source>
</evidence>
<dbReference type="SUPFAM" id="SSF51011">
    <property type="entry name" value="Glycosyl hydrolase domain"/>
    <property type="match status" value="1"/>
</dbReference>
<evidence type="ECO:0000256" key="4">
    <source>
        <dbReference type="ARBA" id="ARBA00023295"/>
    </source>
</evidence>
<dbReference type="InterPro" id="IPR013785">
    <property type="entry name" value="Aldolase_TIM"/>
</dbReference>
<comment type="catalytic activity">
    <reaction evidence="5">
        <text>Hydrolysis of terminal, non-reducing alpha-D-galactose residues in alpha-D-galactosides, including galactose oligosaccharides, galactomannans and galactolipids.</text>
        <dbReference type="EC" id="3.2.1.22"/>
    </reaction>
</comment>
<keyword evidence="3 5" id="KW-0378">Hydrolase</keyword>
<dbReference type="GO" id="GO:0016787">
    <property type="term" value="F:hydrolase activity"/>
    <property type="evidence" value="ECO:0007669"/>
    <property type="project" value="UniProtKB-KW"/>
</dbReference>
<reference evidence="8 9" key="2">
    <citation type="submission" date="2023-12" db="EMBL/GenBank/DDBJ databases">
        <title>Description of an unclassified Opitutus bacterium of Verrucomicrobiota.</title>
        <authorList>
            <person name="Zhang D.-F."/>
        </authorList>
    </citation>
    <scope>NUCLEOTIDE SEQUENCE [LARGE SCALE GENOMIC DNA]</scope>
    <source>
        <strain evidence="8 9">WL0086</strain>
    </source>
</reference>
<evidence type="ECO:0000259" key="7">
    <source>
        <dbReference type="Pfam" id="PF17801"/>
    </source>
</evidence>
<dbReference type="RefSeq" id="WP_221032131.1">
    <property type="nucleotide sequence ID" value="NZ_CP139781.1"/>
</dbReference>
<feature type="signal peptide" evidence="6">
    <location>
        <begin position="1"/>
        <end position="27"/>
    </location>
</feature>
<keyword evidence="5" id="KW-1015">Disulfide bond</keyword>
<dbReference type="CDD" id="cd14792">
    <property type="entry name" value="GH27"/>
    <property type="match status" value="1"/>
</dbReference>
<dbReference type="InterPro" id="IPR017853">
    <property type="entry name" value="GH"/>
</dbReference>
<dbReference type="PANTHER" id="PTHR11452:SF42">
    <property type="entry name" value="ALPHA-GALACTOSIDASE"/>
    <property type="match status" value="1"/>
</dbReference>
<dbReference type="InterPro" id="IPR041233">
    <property type="entry name" value="Melibiase_C"/>
</dbReference>
<evidence type="ECO:0000256" key="2">
    <source>
        <dbReference type="ARBA" id="ARBA00022729"/>
    </source>
</evidence>
<dbReference type="InterPro" id="IPR013780">
    <property type="entry name" value="Glyco_hydro_b"/>
</dbReference>
<protein>
    <recommendedName>
        <fullName evidence="5">Alpha-galactosidase</fullName>
        <ecNumber evidence="5">3.2.1.22</ecNumber>
    </recommendedName>
    <alternativeName>
        <fullName evidence="5">Melibiase</fullName>
    </alternativeName>
</protein>
<keyword evidence="2 6" id="KW-0732">Signal</keyword>
<sequence>MFRPLRLATLSLAVLTTASVSSANASATESSPHDSTFLSWAATPPMGWNSWDCFGTTVTEPQTKAQADFMSEHLKDHGWTYIVVDIQWYEPDAKNHAYRAGAPLTMDAYGRLQPAPNRFPSAADGAGFKALADYVHARGLKFGLHLMRGIPRQAVHQNVPILGTDGIHAQDIANTDSICPWNPDMYGVDMSKPGAQTYYNSVFNMFAEWGVDYVKVDDISRPYHDHESEIEAIRHAIDQTGRPMVLSLSPGATALSAADHVAQNANLWRISDDFWDRWLALHEQFERLANWNPHRVTGAWPDADMLPVGVLDLGRRSTRFTADEQRTMMTLWSIARSPLMHGGDMTKTDDFTLALLTNDEVLAVNQHSTNNRPLFDHDELIAWVADVPNDPAGAKYLAVFNARDRVRLLPEYADFISEPITAGQTEPLQLDLDVTGGTQVILTNLPGWDGPGQNPLVFSALTAHFADGRTVDLTAQGWSAVDSPWDAAGQHDATADAPARITMLAPSKVAFDLPTDATRFTATVHFEHPKGAQEETLRLVAVVARATNTDTRASVPIPVDLNELGLNGPVAIRDLWTHQDLGEQTGTFAPEVPFHGAGLYRLTPQ</sequence>
<gene>
    <name evidence="8" type="ORF">K1X11_011045</name>
</gene>
<dbReference type="InterPro" id="IPR002241">
    <property type="entry name" value="Glyco_hydro_27"/>
</dbReference>
<dbReference type="PRINTS" id="PR00740">
    <property type="entry name" value="GLHYDRLASE27"/>
</dbReference>
<evidence type="ECO:0000256" key="6">
    <source>
        <dbReference type="SAM" id="SignalP"/>
    </source>
</evidence>
<dbReference type="Pfam" id="PF16499">
    <property type="entry name" value="Melibiase_2"/>
    <property type="match status" value="2"/>
</dbReference>